<dbReference type="PROSITE" id="PS51257">
    <property type="entry name" value="PROKAR_LIPOPROTEIN"/>
    <property type="match status" value="1"/>
</dbReference>
<organism evidence="1">
    <name type="scientific">bioreactor metagenome</name>
    <dbReference type="NCBI Taxonomy" id="1076179"/>
    <lineage>
        <taxon>unclassified sequences</taxon>
        <taxon>metagenomes</taxon>
        <taxon>ecological metagenomes</taxon>
    </lineage>
</organism>
<reference evidence="1" key="1">
    <citation type="submission" date="2019-08" db="EMBL/GenBank/DDBJ databases">
        <authorList>
            <person name="Kucharzyk K."/>
            <person name="Murdoch R.W."/>
            <person name="Higgins S."/>
            <person name="Loffler F."/>
        </authorList>
    </citation>
    <scope>NUCLEOTIDE SEQUENCE</scope>
</reference>
<dbReference type="EMBL" id="VSSQ01136895">
    <property type="protein sequence ID" value="MPN60955.1"/>
    <property type="molecule type" value="Genomic_DNA"/>
</dbReference>
<name>A0A645JB84_9ZZZZ</name>
<sequence>MCDRPGDHAIAALSPIGLPHGVGRINNYCQVVTGCVVQERGDPVFLAQEHARVGVVIEPFPIQENIGSVVYAPQFQPGLLPLLQWRYLEAVAKPERVERGAHVMDIGYFLVIHPVKHVWD</sequence>
<proteinExistence type="predicted"/>
<comment type="caution">
    <text evidence="1">The sequence shown here is derived from an EMBL/GenBank/DDBJ whole genome shotgun (WGS) entry which is preliminary data.</text>
</comment>
<evidence type="ECO:0000313" key="1">
    <source>
        <dbReference type="EMBL" id="MPN60955.1"/>
    </source>
</evidence>
<accession>A0A645JB84</accession>
<protein>
    <submittedName>
        <fullName evidence="1">Uncharacterized protein</fullName>
    </submittedName>
</protein>
<gene>
    <name evidence="1" type="ORF">SDC9_208688</name>
</gene>
<dbReference type="AlphaFoldDB" id="A0A645JB84"/>